<keyword evidence="7" id="KW-0325">Glycoprotein</keyword>
<reference evidence="13" key="1">
    <citation type="submission" date="2025-08" db="UniProtKB">
        <authorList>
            <consortium name="RefSeq"/>
        </authorList>
    </citation>
    <scope>IDENTIFICATION</scope>
    <source>
        <tissue evidence="13">Blood</tissue>
    </source>
</reference>
<dbReference type="GO" id="GO:0016020">
    <property type="term" value="C:membrane"/>
    <property type="evidence" value="ECO:0007669"/>
    <property type="project" value="UniProtKB-SubCell"/>
</dbReference>
<dbReference type="FunFam" id="1.25.40.10:FF:000171">
    <property type="entry name" value="protein sel-1 homolog 3 isoform X1"/>
    <property type="match status" value="1"/>
</dbReference>
<evidence type="ECO:0000256" key="2">
    <source>
        <dbReference type="ARBA" id="ARBA00022553"/>
    </source>
</evidence>
<evidence type="ECO:0000256" key="7">
    <source>
        <dbReference type="ARBA" id="ARBA00023180"/>
    </source>
</evidence>
<keyword evidence="2" id="KW-0597">Phosphoprotein</keyword>
<accession>A0A6J2DIX1</accession>
<dbReference type="KEGG" id="zca:113925201"/>
<dbReference type="InterPro" id="IPR006597">
    <property type="entry name" value="Sel1-like"/>
</dbReference>
<dbReference type="OrthoDB" id="272077at2759"/>
<dbReference type="Proteomes" id="UP000515165">
    <property type="component" value="Chromosome 2"/>
</dbReference>
<proteinExistence type="predicted"/>
<dbReference type="RefSeq" id="XP_027455606.1">
    <property type="nucleotide sequence ID" value="XM_027599805.1"/>
</dbReference>
<dbReference type="CTD" id="23231"/>
<evidence type="ECO:0000256" key="5">
    <source>
        <dbReference type="ARBA" id="ARBA00022989"/>
    </source>
</evidence>
<evidence type="ECO:0000256" key="8">
    <source>
        <dbReference type="ARBA" id="ARBA00068318"/>
    </source>
</evidence>
<dbReference type="Gene3D" id="1.25.40.10">
    <property type="entry name" value="Tetratricopeptide repeat domain"/>
    <property type="match status" value="3"/>
</dbReference>
<evidence type="ECO:0000256" key="4">
    <source>
        <dbReference type="ARBA" id="ARBA00022737"/>
    </source>
</evidence>
<feature type="compositionally biased region" description="Low complexity" evidence="10">
    <location>
        <begin position="24"/>
        <end position="34"/>
    </location>
</feature>
<evidence type="ECO:0000256" key="6">
    <source>
        <dbReference type="ARBA" id="ARBA00023136"/>
    </source>
</evidence>
<evidence type="ECO:0000313" key="13">
    <source>
        <dbReference type="RefSeq" id="XP_027455606.1"/>
    </source>
</evidence>
<evidence type="ECO:0000256" key="11">
    <source>
        <dbReference type="SAM" id="Phobius"/>
    </source>
</evidence>
<feature type="transmembrane region" description="Helical" evidence="11">
    <location>
        <begin position="1062"/>
        <end position="1083"/>
    </location>
</feature>
<dbReference type="InterPro" id="IPR042756">
    <property type="entry name" value="Sel-1L3"/>
</dbReference>
<dbReference type="PANTHER" id="PTHR44444:SF1">
    <property type="entry name" value="PROTEIN SEL-1 HOMOLOG 3"/>
    <property type="match status" value="1"/>
</dbReference>
<feature type="region of interest" description="Disordered" evidence="10">
    <location>
        <begin position="1093"/>
        <end position="1131"/>
    </location>
</feature>
<dbReference type="Pfam" id="PF08238">
    <property type="entry name" value="Sel1"/>
    <property type="match status" value="6"/>
</dbReference>
<dbReference type="InterPro" id="IPR011990">
    <property type="entry name" value="TPR-like_helical_dom_sf"/>
</dbReference>
<organism evidence="12 13">
    <name type="scientific">Zalophus californianus</name>
    <name type="common">California sealion</name>
    <dbReference type="NCBI Taxonomy" id="9704"/>
    <lineage>
        <taxon>Eukaryota</taxon>
        <taxon>Metazoa</taxon>
        <taxon>Chordata</taxon>
        <taxon>Craniata</taxon>
        <taxon>Vertebrata</taxon>
        <taxon>Euteleostomi</taxon>
        <taxon>Mammalia</taxon>
        <taxon>Eutheria</taxon>
        <taxon>Laurasiatheria</taxon>
        <taxon>Carnivora</taxon>
        <taxon>Caniformia</taxon>
        <taxon>Pinnipedia</taxon>
        <taxon>Otariidae</taxon>
        <taxon>Zalophus</taxon>
    </lineage>
</organism>
<feature type="compositionally biased region" description="Low complexity" evidence="10">
    <location>
        <begin position="1095"/>
        <end position="1121"/>
    </location>
</feature>
<keyword evidence="12" id="KW-1185">Reference proteome</keyword>
<keyword evidence="3 11" id="KW-0812">Transmembrane</keyword>
<name>A0A6J2DIX1_ZALCA</name>
<dbReference type="SUPFAM" id="SSF81901">
    <property type="entry name" value="HCP-like"/>
    <property type="match status" value="2"/>
</dbReference>
<dbReference type="FunFam" id="1.25.40.10:FF:000246">
    <property type="entry name" value="SEL1L family member 3"/>
    <property type="match status" value="1"/>
</dbReference>
<gene>
    <name evidence="13" type="primary">SEL1L3</name>
</gene>
<evidence type="ECO:0000256" key="1">
    <source>
        <dbReference type="ARBA" id="ARBA00004167"/>
    </source>
</evidence>
<dbReference type="GeneID" id="113925201"/>
<keyword evidence="6 11" id="KW-0472">Membrane</keyword>
<protein>
    <recommendedName>
        <fullName evidence="8">Protein sel-1 homolog 3</fullName>
    </recommendedName>
    <alternativeName>
        <fullName evidence="9">Suppressor of lin-12-like protein 3</fullName>
    </alternativeName>
</protein>
<feature type="compositionally biased region" description="Polar residues" evidence="10">
    <location>
        <begin position="1122"/>
        <end position="1131"/>
    </location>
</feature>
<dbReference type="SMART" id="SM00671">
    <property type="entry name" value="SEL1"/>
    <property type="match status" value="8"/>
</dbReference>
<sequence length="1131" mass="128195">MQRRRAGLGWPRQQQQQPPPPAVGPRAAAMAPPSGGVPPGLGGRPACALLLFCYLNIVPSLGRQTSLTTSVTPKAEQSVAYKDFIYFTVFEGNVRNVSEVSVEYLCSQPCVVNLEAIVSSEFRSSIPVYKKRWKNEKHLHTSRTQIVHVKFPSIMVYRDDYFIRHSIAVSAVILRAWITHKYSGGDLNVKWEENLLHAVAKNYTLLKTVPPFERPFKDHQVCLEWNMDYIWNLRANKIPQCPLESDVVTLLGFLYASSGENTGIVKKFPRFHNRELEATRRQRIDYPVFTVSLWLYLLHYCKASLCGILYFVDSNEMYGTPSVFLTEEGHLHIQMHLVKGEDLAVKTKFTMPLKEWFRLDISFNGGKVVVTTSIGQDLKSYHNQTISFREDFYYNDTAGYFIIGGSRYVAGIEGFFGPLKYYRLHTLHPAQIGNPLLEKQLAEQLKLYYERCAEVQEIVFVYTSTVQQGGGRQEACDLRNSYLDLKLRYGRPSTCRAFPWEKGLRDRHPSLFQTLLEMGLWTVPRNRNESVLEIGRRMFEKAVKRLSSVDGLHQISSIVPFLMDSSCCGYHKASYYLAVFYETGLNLPRNQLQGMLYSLVGGQGSERLSSMNLGYKHYQGIDNYPLDWELSYAYYSNIATKTPLDQHTLQGDQAYVETIRLKDDETLKVQTKEDGDVFMWLKHEATRGNAAAQQRLAQMLFWGQQGVAKNPEAAIQWYAKGALETEDPALIYDYAIVLFKGQGVKKNRRLALELMKKAASKGLHQAVNGLGWYYHKFKKNYAKAAKYWLKAEEMGNPDASYNLGVLYLDGIFPGIPERNQTLAGEYFHKAAQGGHIEGTLWCSLYYITGNLETFPRDPEKAVVWAKHVAEKNGYLGHVIRKGLNAYLEGSWHEALLYYVLAAETGIEVSQTNLAHICEERPDLAKRYLGVNCVWRYYNFSVFQIGAPSFAYLKMGDLYYYGHQNQSQDLELSVQMYAQAALDGDTQGFFNLALLIEEGAIIPHHILDFLEIDPTIHSNNISILQELYERCWSQSSEESFSPCSLAWLYLHLRLIWGAALHSALIYFLGTFLLSGLIAWTVQYFQSVSASGSRLTPAQASADPTAPTASPAVTPAADASAQDQPTVTTNTEP</sequence>
<dbReference type="AlphaFoldDB" id="A0A6J2DIX1"/>
<keyword evidence="5 11" id="KW-1133">Transmembrane helix</keyword>
<evidence type="ECO:0000256" key="3">
    <source>
        <dbReference type="ARBA" id="ARBA00022692"/>
    </source>
</evidence>
<comment type="subcellular location">
    <subcellularLocation>
        <location evidence="1">Membrane</location>
        <topology evidence="1">Single-pass membrane protein</topology>
    </subcellularLocation>
</comment>
<dbReference type="FunFam" id="1.25.40.10:FF:000129">
    <property type="entry name" value="protein sel-1 homolog 3 isoform X1"/>
    <property type="match status" value="1"/>
</dbReference>
<dbReference type="PANTHER" id="PTHR44444">
    <property type="entry name" value="PROTEIN SEL-1 HOMOLOG 3"/>
    <property type="match status" value="1"/>
</dbReference>
<feature type="region of interest" description="Disordered" evidence="10">
    <location>
        <begin position="1"/>
        <end position="36"/>
    </location>
</feature>
<evidence type="ECO:0000256" key="10">
    <source>
        <dbReference type="SAM" id="MobiDB-lite"/>
    </source>
</evidence>
<keyword evidence="4" id="KW-0677">Repeat</keyword>
<evidence type="ECO:0000313" key="12">
    <source>
        <dbReference type="Proteomes" id="UP000515165"/>
    </source>
</evidence>
<evidence type="ECO:0000256" key="9">
    <source>
        <dbReference type="ARBA" id="ARBA00076628"/>
    </source>
</evidence>